<dbReference type="Gene3D" id="3.30.200.20">
    <property type="entry name" value="Phosphorylase Kinase, domain 1"/>
    <property type="match status" value="1"/>
</dbReference>
<name>A0A4Y2VYE2_ARAVE</name>
<protein>
    <submittedName>
        <fullName evidence="7">Serine/threonine-protein kinase Sgk1-A</fullName>
    </submittedName>
</protein>
<organism evidence="7 10">
    <name type="scientific">Araneus ventricosus</name>
    <name type="common">Orbweaver spider</name>
    <name type="synonym">Epeira ventricosa</name>
    <dbReference type="NCBI Taxonomy" id="182803"/>
    <lineage>
        <taxon>Eukaryota</taxon>
        <taxon>Metazoa</taxon>
        <taxon>Ecdysozoa</taxon>
        <taxon>Arthropoda</taxon>
        <taxon>Chelicerata</taxon>
        <taxon>Arachnida</taxon>
        <taxon>Araneae</taxon>
        <taxon>Araneomorphae</taxon>
        <taxon>Entelegynae</taxon>
        <taxon>Araneoidea</taxon>
        <taxon>Araneidae</taxon>
        <taxon>Araneus</taxon>
    </lineage>
</organism>
<proteinExistence type="predicted"/>
<dbReference type="EMBL" id="BGPR01052824">
    <property type="protein sequence ID" value="GBO29661.1"/>
    <property type="molecule type" value="Genomic_DNA"/>
</dbReference>
<dbReference type="Pfam" id="PF00433">
    <property type="entry name" value="Pkinase_C"/>
    <property type="match status" value="1"/>
</dbReference>
<feature type="non-terminal residue" evidence="7">
    <location>
        <position position="1"/>
    </location>
</feature>
<feature type="domain" description="AGC-kinase C-terminal" evidence="6">
    <location>
        <begin position="35"/>
        <end position="105"/>
    </location>
</feature>
<evidence type="ECO:0000313" key="9">
    <source>
        <dbReference type="EMBL" id="GBO29690.1"/>
    </source>
</evidence>
<dbReference type="SMART" id="SM00133">
    <property type="entry name" value="S_TK_X"/>
    <property type="match status" value="1"/>
</dbReference>
<dbReference type="GO" id="GO:0005524">
    <property type="term" value="F:ATP binding"/>
    <property type="evidence" value="ECO:0007669"/>
    <property type="project" value="UniProtKB-KW"/>
</dbReference>
<evidence type="ECO:0000256" key="3">
    <source>
        <dbReference type="ARBA" id="ARBA00022741"/>
    </source>
</evidence>
<dbReference type="AlphaFoldDB" id="A0A4Y2VYE2"/>
<sequence>IPARNLLEGLLQKDKSKRLGAANDVEDIKKHDFFKAINWVDLEAKAILPPYNPNVRGQMDLKNIDPEFIREPVPASLSRSQSLSASVQDADVSFVGFSYAPPTEL</sequence>
<dbReference type="Proteomes" id="UP000499080">
    <property type="component" value="Unassembled WGS sequence"/>
</dbReference>
<evidence type="ECO:0000313" key="8">
    <source>
        <dbReference type="EMBL" id="GBO29662.1"/>
    </source>
</evidence>
<evidence type="ECO:0000313" key="10">
    <source>
        <dbReference type="Proteomes" id="UP000499080"/>
    </source>
</evidence>
<dbReference type="EMBL" id="BGPR01052858">
    <property type="protein sequence ID" value="GBO29690.1"/>
    <property type="molecule type" value="Genomic_DNA"/>
</dbReference>
<keyword evidence="3" id="KW-0547">Nucleotide-binding</keyword>
<keyword evidence="2" id="KW-0808">Transferase</keyword>
<evidence type="ECO:0000256" key="4">
    <source>
        <dbReference type="ARBA" id="ARBA00022777"/>
    </source>
</evidence>
<reference evidence="7 10" key="1">
    <citation type="journal article" date="2019" name="Sci. Rep.">
        <title>Orb-weaving spider Araneus ventricosus genome elucidates the spidroin gene catalogue.</title>
        <authorList>
            <person name="Kono N."/>
            <person name="Nakamura H."/>
            <person name="Ohtoshi R."/>
            <person name="Moran D.A.P."/>
            <person name="Shinohara A."/>
            <person name="Yoshida Y."/>
            <person name="Fujiwara M."/>
            <person name="Mori M."/>
            <person name="Tomita M."/>
            <person name="Arakawa K."/>
        </authorList>
    </citation>
    <scope>NUCLEOTIDE SEQUENCE [LARGE SCALE GENOMIC DNA]</scope>
</reference>
<keyword evidence="4 7" id="KW-0418">Kinase</keyword>
<gene>
    <name evidence="7" type="primary">sgk1-a_0</name>
    <name evidence="9" type="synonym">sgk1-a_1</name>
    <name evidence="8" type="synonym">sgk1-a_2</name>
    <name evidence="8" type="ORF">AVEN_244149_1</name>
    <name evidence="9" type="ORF">AVEN_266536_1</name>
    <name evidence="7" type="ORF">AVEN_7743_1</name>
</gene>
<dbReference type="EMBL" id="BGPR01052825">
    <property type="protein sequence ID" value="GBO29662.1"/>
    <property type="molecule type" value="Genomic_DNA"/>
</dbReference>
<keyword evidence="10" id="KW-1185">Reference proteome</keyword>
<evidence type="ECO:0000256" key="5">
    <source>
        <dbReference type="ARBA" id="ARBA00022840"/>
    </source>
</evidence>
<dbReference type="InterPro" id="IPR000961">
    <property type="entry name" value="AGC-kinase_C"/>
</dbReference>
<keyword evidence="1" id="KW-0723">Serine/threonine-protein kinase</keyword>
<evidence type="ECO:0000313" key="7">
    <source>
        <dbReference type="EMBL" id="GBO29661.1"/>
    </source>
</evidence>
<dbReference type="SUPFAM" id="SSF56112">
    <property type="entry name" value="Protein kinase-like (PK-like)"/>
    <property type="match status" value="1"/>
</dbReference>
<dbReference type="PROSITE" id="PS51285">
    <property type="entry name" value="AGC_KINASE_CTER"/>
    <property type="match status" value="1"/>
</dbReference>
<dbReference type="OrthoDB" id="63267at2759"/>
<evidence type="ECO:0000259" key="6">
    <source>
        <dbReference type="PROSITE" id="PS51285"/>
    </source>
</evidence>
<dbReference type="GO" id="GO:0004674">
    <property type="term" value="F:protein serine/threonine kinase activity"/>
    <property type="evidence" value="ECO:0007669"/>
    <property type="project" value="UniProtKB-KW"/>
</dbReference>
<keyword evidence="5" id="KW-0067">ATP-binding</keyword>
<accession>A0A4Y2VYE2</accession>
<evidence type="ECO:0000256" key="2">
    <source>
        <dbReference type="ARBA" id="ARBA00022679"/>
    </source>
</evidence>
<evidence type="ECO:0000256" key="1">
    <source>
        <dbReference type="ARBA" id="ARBA00022527"/>
    </source>
</evidence>
<dbReference type="InterPro" id="IPR011009">
    <property type="entry name" value="Kinase-like_dom_sf"/>
</dbReference>
<dbReference type="Gene3D" id="1.10.510.10">
    <property type="entry name" value="Transferase(Phosphotransferase) domain 1"/>
    <property type="match status" value="1"/>
</dbReference>
<comment type="caution">
    <text evidence="7">The sequence shown here is derived from an EMBL/GenBank/DDBJ whole genome shotgun (WGS) entry which is preliminary data.</text>
</comment>
<dbReference type="PANTHER" id="PTHR24351">
    <property type="entry name" value="RIBOSOMAL PROTEIN S6 KINASE"/>
    <property type="match status" value="1"/>
</dbReference>
<dbReference type="InterPro" id="IPR017892">
    <property type="entry name" value="Pkinase_C"/>
</dbReference>